<proteinExistence type="predicted"/>
<organism evidence="1">
    <name type="scientific">marine sediment metagenome</name>
    <dbReference type="NCBI Taxonomy" id="412755"/>
    <lineage>
        <taxon>unclassified sequences</taxon>
        <taxon>metagenomes</taxon>
        <taxon>ecological metagenomes</taxon>
    </lineage>
</organism>
<reference evidence="1" key="1">
    <citation type="journal article" date="2014" name="Front. Microbiol.">
        <title>High frequency of phylogenetically diverse reductive dehalogenase-homologous genes in deep subseafloor sedimentary metagenomes.</title>
        <authorList>
            <person name="Kawai M."/>
            <person name="Futagami T."/>
            <person name="Toyoda A."/>
            <person name="Takaki Y."/>
            <person name="Nishi S."/>
            <person name="Hori S."/>
            <person name="Arai W."/>
            <person name="Tsubouchi T."/>
            <person name="Morono Y."/>
            <person name="Uchiyama I."/>
            <person name="Ito T."/>
            <person name="Fujiyama A."/>
            <person name="Inagaki F."/>
            <person name="Takami H."/>
        </authorList>
    </citation>
    <scope>NUCLEOTIDE SEQUENCE</scope>
    <source>
        <strain evidence="1">Expedition CK06-06</strain>
    </source>
</reference>
<dbReference type="AlphaFoldDB" id="X0VII0"/>
<accession>X0VII0</accession>
<dbReference type="EMBL" id="BARS01024703">
    <property type="protein sequence ID" value="GAG10977.1"/>
    <property type="molecule type" value="Genomic_DNA"/>
</dbReference>
<comment type="caution">
    <text evidence="1">The sequence shown here is derived from an EMBL/GenBank/DDBJ whole genome shotgun (WGS) entry which is preliminary data.</text>
</comment>
<gene>
    <name evidence="1" type="ORF">S01H1_39179</name>
</gene>
<name>X0VII0_9ZZZZ</name>
<evidence type="ECO:0000313" key="1">
    <source>
        <dbReference type="EMBL" id="GAG10977.1"/>
    </source>
</evidence>
<protein>
    <submittedName>
        <fullName evidence="1">Uncharacterized protein</fullName>
    </submittedName>
</protein>
<sequence length="118" mass="13714">MTSIDEYEKIFEQNGWAKYMDDLYNWYRARDDINDLIKCIKKIEKKEKSVKKAAPTLKLKDVKEAEVYFNKETDLYELKTPESSQVGVGGCSDGEEAFTDGFKFGCRDKSNDKDSRDE</sequence>